<dbReference type="EC" id="3.1.11.6" evidence="5"/>
<dbReference type="InterPro" id="IPR020579">
    <property type="entry name" value="Exonuc_VII_lsu_C"/>
</dbReference>
<comment type="subcellular location">
    <subcellularLocation>
        <location evidence="5">Cytoplasm</location>
    </subcellularLocation>
</comment>
<dbReference type="GO" id="GO:0006308">
    <property type="term" value="P:DNA catabolic process"/>
    <property type="evidence" value="ECO:0007669"/>
    <property type="project" value="UniProtKB-UniRule"/>
</dbReference>
<gene>
    <name evidence="9" type="primary">xseA</name>
    <name evidence="8" type="ORF">SAMN05661012_01973</name>
    <name evidence="9" type="ORF">SR876_26460</name>
</gene>
<keyword evidence="11" id="KW-1185">Reference proteome</keyword>
<dbReference type="GO" id="GO:0009318">
    <property type="term" value="C:exodeoxyribonuclease VII complex"/>
    <property type="evidence" value="ECO:0007669"/>
    <property type="project" value="UniProtKB-UniRule"/>
</dbReference>
<dbReference type="Pfam" id="PF02601">
    <property type="entry name" value="Exonuc_VII_L"/>
    <property type="match status" value="1"/>
</dbReference>
<reference evidence="8 10" key="1">
    <citation type="submission" date="2016-11" db="EMBL/GenBank/DDBJ databases">
        <authorList>
            <person name="Jaros S."/>
            <person name="Januszkiewicz K."/>
            <person name="Wedrychowicz H."/>
        </authorList>
    </citation>
    <scope>NUCLEOTIDE SEQUENCE [LARGE SCALE GENOMIC DNA]</scope>
    <source>
        <strain evidence="8 10">DSM 784</strain>
    </source>
</reference>
<evidence type="ECO:0000259" key="7">
    <source>
        <dbReference type="Pfam" id="PF13742"/>
    </source>
</evidence>
<feature type="domain" description="OB-fold nucleic acid binding" evidence="7">
    <location>
        <begin position="8"/>
        <end position="115"/>
    </location>
</feature>
<keyword evidence="2 5" id="KW-0540">Nuclease</keyword>
<protein>
    <recommendedName>
        <fullName evidence="5">Exodeoxyribonuclease 7 large subunit</fullName>
        <ecNumber evidence="5">3.1.11.6</ecNumber>
    </recommendedName>
</protein>
<dbReference type="Proteomes" id="UP000183788">
    <property type="component" value="Unassembled WGS sequence"/>
</dbReference>
<evidence type="ECO:0000256" key="2">
    <source>
        <dbReference type="ARBA" id="ARBA00022722"/>
    </source>
</evidence>
<dbReference type="GO" id="GO:0008855">
    <property type="term" value="F:exodeoxyribonuclease VII activity"/>
    <property type="evidence" value="ECO:0007669"/>
    <property type="project" value="UniProtKB-UniRule"/>
</dbReference>
<organism evidence="8 10">
    <name type="scientific">Chitinophaga sancti</name>
    <dbReference type="NCBI Taxonomy" id="1004"/>
    <lineage>
        <taxon>Bacteria</taxon>
        <taxon>Pseudomonadati</taxon>
        <taxon>Bacteroidota</taxon>
        <taxon>Chitinophagia</taxon>
        <taxon>Chitinophagales</taxon>
        <taxon>Chitinophagaceae</taxon>
        <taxon>Chitinophaga</taxon>
    </lineage>
</organism>
<evidence type="ECO:0000313" key="8">
    <source>
        <dbReference type="EMBL" id="SFW46881.1"/>
    </source>
</evidence>
<name>A0A1K1PHE4_9BACT</name>
<evidence type="ECO:0000256" key="5">
    <source>
        <dbReference type="RuleBase" id="RU004355"/>
    </source>
</evidence>
<proteinExistence type="inferred from homology"/>
<reference evidence="9 11" key="2">
    <citation type="submission" date="2023-11" db="EMBL/GenBank/DDBJ databases">
        <title>MicrobeMod: A computational toolkit for identifying prokaryotic methylation and restriction-modification with nanopore sequencing.</title>
        <authorList>
            <person name="Crits-Christoph A."/>
            <person name="Kang S.C."/>
            <person name="Lee H."/>
            <person name="Ostrov N."/>
        </authorList>
    </citation>
    <scope>NUCLEOTIDE SEQUENCE [LARGE SCALE GENOMIC DNA]</scope>
    <source>
        <strain evidence="9 11">ATCC 23090</strain>
    </source>
</reference>
<dbReference type="AlphaFoldDB" id="A0A1K1PHE4"/>
<dbReference type="STRING" id="1004.SAMN05661012_01973"/>
<dbReference type="PANTHER" id="PTHR30008:SF0">
    <property type="entry name" value="EXODEOXYRIBONUCLEASE 7 LARGE SUBUNIT"/>
    <property type="match status" value="1"/>
</dbReference>
<evidence type="ECO:0000256" key="4">
    <source>
        <dbReference type="ARBA" id="ARBA00022839"/>
    </source>
</evidence>
<keyword evidence="1" id="KW-0963">Cytoplasm</keyword>
<keyword evidence="3 5" id="KW-0378">Hydrolase</keyword>
<dbReference type="Proteomes" id="UP001326715">
    <property type="component" value="Chromosome"/>
</dbReference>
<accession>A0A1K1PHE4</accession>
<dbReference type="Pfam" id="PF13742">
    <property type="entry name" value="tRNA_anti_2"/>
    <property type="match status" value="1"/>
</dbReference>
<dbReference type="PANTHER" id="PTHR30008">
    <property type="entry name" value="EXODEOXYRIBONUCLEASE 7 LARGE SUBUNIT"/>
    <property type="match status" value="1"/>
</dbReference>
<evidence type="ECO:0000313" key="9">
    <source>
        <dbReference type="EMBL" id="WQG88470.1"/>
    </source>
</evidence>
<evidence type="ECO:0000256" key="1">
    <source>
        <dbReference type="ARBA" id="ARBA00022490"/>
    </source>
</evidence>
<dbReference type="InterPro" id="IPR003753">
    <property type="entry name" value="Exonuc_VII_L"/>
</dbReference>
<evidence type="ECO:0000256" key="3">
    <source>
        <dbReference type="ARBA" id="ARBA00022801"/>
    </source>
</evidence>
<comment type="similarity">
    <text evidence="5">Belongs to the XseA family.</text>
</comment>
<evidence type="ECO:0000259" key="6">
    <source>
        <dbReference type="Pfam" id="PF02601"/>
    </source>
</evidence>
<dbReference type="GO" id="GO:0005737">
    <property type="term" value="C:cytoplasm"/>
    <property type="evidence" value="ECO:0007669"/>
    <property type="project" value="UniProtKB-SubCell"/>
</dbReference>
<dbReference type="InterPro" id="IPR025824">
    <property type="entry name" value="OB-fold_nuc-bd_dom"/>
</dbReference>
<dbReference type="OrthoDB" id="9802795at2"/>
<keyword evidence="4 5" id="KW-0269">Exonuclease</keyword>
<dbReference type="NCBIfam" id="TIGR00237">
    <property type="entry name" value="xseA"/>
    <property type="match status" value="1"/>
</dbReference>
<evidence type="ECO:0000313" key="10">
    <source>
        <dbReference type="Proteomes" id="UP000183788"/>
    </source>
</evidence>
<dbReference type="RefSeq" id="WP_072359416.1">
    <property type="nucleotide sequence ID" value="NZ_CP139972.1"/>
</dbReference>
<feature type="domain" description="Exonuclease VII large subunit C-terminal" evidence="6">
    <location>
        <begin position="151"/>
        <end position="464"/>
    </location>
</feature>
<sequence length="484" mass="53936">MSTQQYITLSQLTAHIQGAIKNAFSRQSSWVVADITSHSFYPAKGYHYFDLVEKDPRTHQLTAKISAAAWGNGSNRIRDFEATTGQRFGNDMHVLIQVQVEYHAVYGLKLSLLDIDPSYTIGQLEQQKQATLQRLVTECGDIVQQVADGYLTRNKRLSLTAVLQKIAVISSPSSAGYQDFMHTLQANAHGYIFHTDNFFTTVQGEANAAQVCAQLQAVEDANKQYDAVVIIRGGGAQTDLLLFDQYQLGKAVAGFPIPVITGIGHHKNETITDMMAHTATKTPTRAAELIIAHNRQFEDALISTQKQLIIRLQQSVSGKQQQLSALNNAIINRSRDIVIRQKESLIRYRQLLPQQARHLLLKQRNGMIQLSGQVLSKPKQLTASRLQDLSYLRQNIHAFSRKLLQQQQQKLQHHETVVRIMSPTALLQKGFALVYHQGKLITNASALQPGEDITVQMADASVQATIQSINKEGNESNNGNESHI</sequence>
<evidence type="ECO:0000313" key="11">
    <source>
        <dbReference type="Proteomes" id="UP001326715"/>
    </source>
</evidence>
<dbReference type="EMBL" id="CP140154">
    <property type="protein sequence ID" value="WQG88470.1"/>
    <property type="molecule type" value="Genomic_DNA"/>
</dbReference>
<dbReference type="GO" id="GO:0003676">
    <property type="term" value="F:nucleic acid binding"/>
    <property type="evidence" value="ECO:0007669"/>
    <property type="project" value="InterPro"/>
</dbReference>
<comment type="catalytic activity">
    <reaction evidence="5">
        <text>Exonucleolytic cleavage in either 5'- to 3'- or 3'- to 5'-direction to yield nucleoside 5'-phosphates.</text>
        <dbReference type="EC" id="3.1.11.6"/>
    </reaction>
</comment>
<dbReference type="EMBL" id="FPIZ01000005">
    <property type="protein sequence ID" value="SFW46881.1"/>
    <property type="molecule type" value="Genomic_DNA"/>
</dbReference>